<evidence type="ECO:0000313" key="3">
    <source>
        <dbReference type="Proteomes" id="UP000198393"/>
    </source>
</evidence>
<name>A0A239KMN0_EKHLU</name>
<feature type="transmembrane region" description="Helical" evidence="1">
    <location>
        <begin position="92"/>
        <end position="115"/>
    </location>
</feature>
<keyword evidence="3" id="KW-1185">Reference proteome</keyword>
<sequence length="220" mass="25408">MEKVVNLILEFASIPVLGCAIYAGWVYKRLSKELRIIAWFILLSGAIELSSTLLWYAKINNFPLLHLYVLAGFLILLLFYKAILRGFISRKVFISIGVSFTIYSIINSVFIQTVYSFNSHALVVQAVLVIILSLSTYILLLNDIVRKQRLELISSLNWINSGLFIYYTSSLLIFYFGDFLTKNFSATINQYTWAFHTLFSTVMYICFFIGLWKRPRKLTS</sequence>
<gene>
    <name evidence="2" type="ORF">SAMN05421640_2743</name>
</gene>
<keyword evidence="1" id="KW-1133">Transmembrane helix</keyword>
<evidence type="ECO:0008006" key="4">
    <source>
        <dbReference type="Google" id="ProtNLM"/>
    </source>
</evidence>
<evidence type="ECO:0000256" key="1">
    <source>
        <dbReference type="SAM" id="Phobius"/>
    </source>
</evidence>
<evidence type="ECO:0000313" key="2">
    <source>
        <dbReference type="EMBL" id="SNT18883.1"/>
    </source>
</evidence>
<feature type="transmembrane region" description="Helical" evidence="1">
    <location>
        <begin position="163"/>
        <end position="181"/>
    </location>
</feature>
<protein>
    <recommendedName>
        <fullName evidence="4">YhhN-like protein</fullName>
    </recommendedName>
</protein>
<keyword evidence="1" id="KW-0812">Transmembrane</keyword>
<proteinExistence type="predicted"/>
<accession>A0A239KMN0</accession>
<feature type="transmembrane region" description="Helical" evidence="1">
    <location>
        <begin position="37"/>
        <end position="57"/>
    </location>
</feature>
<dbReference type="EMBL" id="FZPD01000004">
    <property type="protein sequence ID" value="SNT18883.1"/>
    <property type="molecule type" value="Genomic_DNA"/>
</dbReference>
<feature type="transmembrane region" description="Helical" evidence="1">
    <location>
        <begin position="121"/>
        <end position="142"/>
    </location>
</feature>
<keyword evidence="1" id="KW-0472">Membrane</keyword>
<organism evidence="2 3">
    <name type="scientific">Ekhidna lutea</name>
    <dbReference type="NCBI Taxonomy" id="447679"/>
    <lineage>
        <taxon>Bacteria</taxon>
        <taxon>Pseudomonadati</taxon>
        <taxon>Bacteroidota</taxon>
        <taxon>Cytophagia</taxon>
        <taxon>Cytophagales</taxon>
        <taxon>Reichenbachiellaceae</taxon>
        <taxon>Ekhidna</taxon>
    </lineage>
</organism>
<feature type="transmembrane region" description="Helical" evidence="1">
    <location>
        <begin position="63"/>
        <end position="80"/>
    </location>
</feature>
<reference evidence="2 3" key="1">
    <citation type="submission" date="2017-06" db="EMBL/GenBank/DDBJ databases">
        <authorList>
            <person name="Kim H.J."/>
            <person name="Triplett B.A."/>
        </authorList>
    </citation>
    <scope>NUCLEOTIDE SEQUENCE [LARGE SCALE GENOMIC DNA]</scope>
    <source>
        <strain evidence="2 3">DSM 19307</strain>
    </source>
</reference>
<feature type="transmembrane region" description="Helical" evidence="1">
    <location>
        <begin position="193"/>
        <end position="212"/>
    </location>
</feature>
<dbReference type="AlphaFoldDB" id="A0A239KMN0"/>
<feature type="transmembrane region" description="Helical" evidence="1">
    <location>
        <begin position="6"/>
        <end position="25"/>
    </location>
</feature>
<dbReference type="Proteomes" id="UP000198393">
    <property type="component" value="Unassembled WGS sequence"/>
</dbReference>